<proteinExistence type="predicted"/>
<feature type="compositionally biased region" description="Low complexity" evidence="1">
    <location>
        <begin position="40"/>
        <end position="55"/>
    </location>
</feature>
<keyword evidence="3" id="KW-1185">Reference proteome</keyword>
<organism evidence="2 3">
    <name type="scientific">Tetranychus urticae</name>
    <name type="common">Two-spotted spider mite</name>
    <dbReference type="NCBI Taxonomy" id="32264"/>
    <lineage>
        <taxon>Eukaryota</taxon>
        <taxon>Metazoa</taxon>
        <taxon>Ecdysozoa</taxon>
        <taxon>Arthropoda</taxon>
        <taxon>Chelicerata</taxon>
        <taxon>Arachnida</taxon>
        <taxon>Acari</taxon>
        <taxon>Acariformes</taxon>
        <taxon>Trombidiformes</taxon>
        <taxon>Prostigmata</taxon>
        <taxon>Eleutherengona</taxon>
        <taxon>Raphignathae</taxon>
        <taxon>Tetranychoidea</taxon>
        <taxon>Tetranychidae</taxon>
        <taxon>Tetranychus</taxon>
    </lineage>
</organism>
<evidence type="ECO:0000256" key="1">
    <source>
        <dbReference type="SAM" id="MobiDB-lite"/>
    </source>
</evidence>
<protein>
    <submittedName>
        <fullName evidence="2">Uncharacterized protein</fullName>
    </submittedName>
</protein>
<reference evidence="2" key="2">
    <citation type="submission" date="2015-06" db="UniProtKB">
        <authorList>
            <consortium name="EnsemblMetazoa"/>
        </authorList>
    </citation>
    <scope>IDENTIFICATION</scope>
</reference>
<sequence>MLTVDEAISTLQSSLQTFYGLFIGFMAVLSDLKDGKRVITQTSPSPSSSSLTQSAESEEDNFTEEYVNANHEKGRVVSIIRNVLACWHFIVNMLYLIKRAVAVKVHIADPEKITINPMRVKKLTTQFHNKFMK</sequence>
<evidence type="ECO:0000313" key="3">
    <source>
        <dbReference type="Proteomes" id="UP000015104"/>
    </source>
</evidence>
<accession>T1L369</accession>
<reference evidence="3" key="1">
    <citation type="submission" date="2011-08" db="EMBL/GenBank/DDBJ databases">
        <authorList>
            <person name="Rombauts S."/>
        </authorList>
    </citation>
    <scope>NUCLEOTIDE SEQUENCE</scope>
    <source>
        <strain evidence="3">London</strain>
    </source>
</reference>
<dbReference type="Proteomes" id="UP000015104">
    <property type="component" value="Unassembled WGS sequence"/>
</dbReference>
<evidence type="ECO:0000313" key="2">
    <source>
        <dbReference type="EnsemblMetazoa" id="tetur35g00430.1"/>
    </source>
</evidence>
<dbReference type="HOGENOM" id="CLU_1909329_0_0_1"/>
<name>T1L369_TETUR</name>
<dbReference type="EMBL" id="CAEY01001013">
    <property type="status" value="NOT_ANNOTATED_CDS"/>
    <property type="molecule type" value="Genomic_DNA"/>
</dbReference>
<dbReference type="EnsemblMetazoa" id="tetur35g00430.1">
    <property type="protein sequence ID" value="tetur35g00430.1"/>
    <property type="gene ID" value="tetur35g00430"/>
</dbReference>
<feature type="region of interest" description="Disordered" evidence="1">
    <location>
        <begin position="40"/>
        <end position="59"/>
    </location>
</feature>
<dbReference type="AlphaFoldDB" id="T1L369"/>